<reference evidence="2" key="1">
    <citation type="submission" date="2020-10" db="EMBL/GenBank/DDBJ databases">
        <authorList>
            <person name="Palmer J.M."/>
        </authorList>
    </citation>
    <scope>NUCLEOTIDE SEQUENCE</scope>
    <source>
        <strain evidence="2">UCD 2041</strain>
    </source>
</reference>
<reference evidence="2" key="2">
    <citation type="journal article" name="BMC Genomics">
        <title>New genome assemblies reveal patterns of domestication and adaptation across Brettanomyces (Dekkera) species.</title>
        <authorList>
            <person name="Roach M.J."/>
            <person name="Borneman A.R."/>
        </authorList>
    </citation>
    <scope>NUCLEOTIDE SEQUENCE</scope>
    <source>
        <strain evidence="2">UCD 2041</strain>
    </source>
</reference>
<keyword evidence="1" id="KW-0812">Transmembrane</keyword>
<keyword evidence="1" id="KW-1133">Transmembrane helix</keyword>
<dbReference type="OrthoDB" id="6132759at2759"/>
<protein>
    <submittedName>
        <fullName evidence="2">Uncharacterized protein</fullName>
    </submittedName>
</protein>
<accession>A0A871R6S2</accession>
<name>A0A871R6S2_DEKBR</name>
<evidence type="ECO:0000256" key="1">
    <source>
        <dbReference type="SAM" id="Phobius"/>
    </source>
</evidence>
<dbReference type="GeneID" id="64573229"/>
<proteinExistence type="predicted"/>
<sequence length="67" mass="7298">MTLSFAASNAITYVTYGVMLITGVAIALYHAKFKTTKDFLCSNGTRKALPLALNFIASGENPYEMMN</sequence>
<evidence type="ECO:0000313" key="2">
    <source>
        <dbReference type="EMBL" id="QOU21579.1"/>
    </source>
</evidence>
<feature type="transmembrane region" description="Helical" evidence="1">
    <location>
        <begin position="6"/>
        <end position="29"/>
    </location>
</feature>
<dbReference type="AlphaFoldDB" id="A0A871R6S2"/>
<dbReference type="KEGG" id="bbrx:BRETT_001304"/>
<dbReference type="RefSeq" id="XP_041138072.1">
    <property type="nucleotide sequence ID" value="XM_041279858.1"/>
</dbReference>
<dbReference type="Proteomes" id="UP000663131">
    <property type="component" value="Chromosome 8"/>
</dbReference>
<keyword evidence="1" id="KW-0472">Membrane</keyword>
<gene>
    <name evidence="2" type="ORF">BRETT_001304</name>
</gene>
<evidence type="ECO:0000313" key="3">
    <source>
        <dbReference type="Proteomes" id="UP000663131"/>
    </source>
</evidence>
<organism evidence="2 3">
    <name type="scientific">Dekkera bruxellensis</name>
    <name type="common">Brettanomyces custersii</name>
    <dbReference type="NCBI Taxonomy" id="5007"/>
    <lineage>
        <taxon>Eukaryota</taxon>
        <taxon>Fungi</taxon>
        <taxon>Dikarya</taxon>
        <taxon>Ascomycota</taxon>
        <taxon>Saccharomycotina</taxon>
        <taxon>Pichiomycetes</taxon>
        <taxon>Pichiales</taxon>
        <taxon>Pichiaceae</taxon>
        <taxon>Brettanomyces</taxon>
    </lineage>
</organism>
<dbReference type="EMBL" id="CP063136">
    <property type="protein sequence ID" value="QOU21579.1"/>
    <property type="molecule type" value="Genomic_DNA"/>
</dbReference>